<dbReference type="InterPro" id="IPR032632">
    <property type="entry name" value="Peptidase_M16_M"/>
</dbReference>
<sequence>MSELTYSPYIAGLGYQFYPHANGMTLRTSGYSDKQNTYTTWLIDQVFLFRPSAERFAQIKTQLAKDFANQKSRQAYSNAYSTFSTLITKDSFTIEQLENALPHLSFEDLQQYIKEARASFDLVGYSTGNVTKEQTQALAHSLHQRFVGRLVPKKPIEIQTKPIPANQKMHYPFTSTSSDNVVLYTLIDTSPETSTSNKAITEKAYFAMLRKLVNSRFYQELRTQKQLGYIVGAQDLSIRNTPILGLLVQSPNQDMATIISTIEDFLKEEEKRLLALTKEEFDTTKIALLDEPQYDRQKSKRQRLRGMASDSQTHS</sequence>
<dbReference type="InterPro" id="IPR054734">
    <property type="entry name" value="PqqF-like_C_4"/>
</dbReference>
<gene>
    <name evidence="5" type="ORF">ONZ52_03085</name>
</gene>
<dbReference type="EMBL" id="JAPEUL010000004">
    <property type="protein sequence ID" value="MCW4628059.1"/>
    <property type="molecule type" value="Genomic_DNA"/>
</dbReference>
<dbReference type="Pfam" id="PF22456">
    <property type="entry name" value="PqqF-like_C_4"/>
    <property type="match status" value="1"/>
</dbReference>
<dbReference type="Pfam" id="PF16187">
    <property type="entry name" value="Peptidase_M16_M"/>
    <property type="match status" value="1"/>
</dbReference>
<feature type="domain" description="Peptidase M16 middle/third" evidence="3">
    <location>
        <begin position="2"/>
        <end position="99"/>
    </location>
</feature>
<evidence type="ECO:0000313" key="5">
    <source>
        <dbReference type="EMBL" id="MCW4628059.1"/>
    </source>
</evidence>
<dbReference type="Gene3D" id="3.30.830.10">
    <property type="entry name" value="Metalloenzyme, LuxS/M16 peptidase-like"/>
    <property type="match status" value="2"/>
</dbReference>
<evidence type="ECO:0000256" key="1">
    <source>
        <dbReference type="ARBA" id="ARBA00022723"/>
    </source>
</evidence>
<dbReference type="Proteomes" id="UP001431181">
    <property type="component" value="Unassembled WGS sequence"/>
</dbReference>
<feature type="domain" description="Coenzyme PQQ synthesis protein F-like C-terminal lobe" evidence="4">
    <location>
        <begin position="208"/>
        <end position="300"/>
    </location>
</feature>
<dbReference type="PANTHER" id="PTHR43690:SF18">
    <property type="entry name" value="INSULIN-DEGRADING ENZYME-RELATED"/>
    <property type="match status" value="1"/>
</dbReference>
<proteinExistence type="predicted"/>
<protein>
    <submittedName>
        <fullName evidence="5">Insulinase family protein</fullName>
    </submittedName>
</protein>
<dbReference type="InterPro" id="IPR050626">
    <property type="entry name" value="Peptidase_M16"/>
</dbReference>
<feature type="region of interest" description="Disordered" evidence="2">
    <location>
        <begin position="295"/>
        <end position="315"/>
    </location>
</feature>
<organism evidence="5 6">
    <name type="scientific">Marinomonas rhodophyticola</name>
    <dbReference type="NCBI Taxonomy" id="2992803"/>
    <lineage>
        <taxon>Bacteria</taxon>
        <taxon>Pseudomonadati</taxon>
        <taxon>Pseudomonadota</taxon>
        <taxon>Gammaproteobacteria</taxon>
        <taxon>Oceanospirillales</taxon>
        <taxon>Oceanospirillaceae</taxon>
        <taxon>Marinomonas</taxon>
    </lineage>
</organism>
<reference evidence="5" key="1">
    <citation type="submission" date="2022-11" db="EMBL/GenBank/DDBJ databases">
        <title>Marinomonas sp. nov., isolated from marine algae.</title>
        <authorList>
            <person name="Choi D.G."/>
            <person name="Kim J.M."/>
            <person name="Lee J.K."/>
            <person name="Baek J.H."/>
            <person name="Jeon C.O."/>
        </authorList>
    </citation>
    <scope>NUCLEOTIDE SEQUENCE</scope>
    <source>
        <strain evidence="5">KJ51-3</strain>
    </source>
</reference>
<evidence type="ECO:0000259" key="4">
    <source>
        <dbReference type="Pfam" id="PF22456"/>
    </source>
</evidence>
<keyword evidence="6" id="KW-1185">Reference proteome</keyword>
<accession>A0ABT3KBZ1</accession>
<evidence type="ECO:0000256" key="2">
    <source>
        <dbReference type="SAM" id="MobiDB-lite"/>
    </source>
</evidence>
<dbReference type="SUPFAM" id="SSF63411">
    <property type="entry name" value="LuxS/MPP-like metallohydrolase"/>
    <property type="match status" value="2"/>
</dbReference>
<evidence type="ECO:0000313" key="6">
    <source>
        <dbReference type="Proteomes" id="UP001431181"/>
    </source>
</evidence>
<dbReference type="InterPro" id="IPR011249">
    <property type="entry name" value="Metalloenz_LuxS/M16"/>
</dbReference>
<name>A0ABT3KBZ1_9GAMM</name>
<keyword evidence="1" id="KW-0479">Metal-binding</keyword>
<comment type="caution">
    <text evidence="5">The sequence shown here is derived from an EMBL/GenBank/DDBJ whole genome shotgun (WGS) entry which is preliminary data.</text>
</comment>
<dbReference type="PANTHER" id="PTHR43690">
    <property type="entry name" value="NARDILYSIN"/>
    <property type="match status" value="1"/>
</dbReference>
<evidence type="ECO:0000259" key="3">
    <source>
        <dbReference type="Pfam" id="PF16187"/>
    </source>
</evidence>